<keyword evidence="5" id="KW-0418">Kinase</keyword>
<feature type="domain" description="PAS" evidence="10">
    <location>
        <begin position="827"/>
        <end position="899"/>
    </location>
</feature>
<dbReference type="PANTHER" id="PTHR43304:SF1">
    <property type="entry name" value="PAC DOMAIN-CONTAINING PROTEIN"/>
    <property type="match status" value="1"/>
</dbReference>
<dbReference type="Pfam" id="PF00072">
    <property type="entry name" value="Response_reg"/>
    <property type="match status" value="1"/>
</dbReference>
<sequence length="1341" mass="150536">MSSPESDELRSLRAEVERLRGLLDREEAESGGALYRRIVESAIDFAVLALDLEGRVTHWNEGARRILGWSLEDIRGEHAHVIFTEEDRAQGLPERELRMAREQGRATDERWHRRKDGSCFWASGELMPLKDDAGTLVGFVKILRDRTAQRRLEQERERFLLLAEQSSDFVGIADMEGRGVFINQAGRRLVGLADDHAEPMLIPELFFPEDRAFIRDVVLPAQHTRGYWRGEMRFMHQVTGASIPVDYNAFVLRDAAGNLTGYATISRDISEAKKAESALRRSEERLQLALSASDSIGIWDWDIPTDRLHADPHFARLFSVEPDAAARGAPLEAYLQGLHPEDRERERLEIRRSVDLGEEYDSEYRVSPVEGIRWLHARGRIFRDAQGQPVRFAGATIDITERKTTELRQRALLDLSDRFRSLTESGDISALAAELLGKTLGLSRAGFAVVDLESETLTVEQDWSNGQVASIAGGYPFSAFASTMERLRRGLATLETDAETAPWLDPSELPNYRALNMRGFMSLPLMRNERLVGFIYAHSTSPRQWSDADVGFIREVSSRTWEAIERALAERAVREREQDLRLLTNQAPEMIGYVDRDLRFQFVNDTYSAWLRIPRERILGVSVRDLVGPEIFAQREPYFRRALDGEEVHFEAALDLHGIHRDLELRYFPRRDLKGHILGVYTFVLDITERKQIERALREANETLEQHVEERTRERDRIWRNSDELMGVAGFDGYLKSINPAWSRLLGLDDATLLARPFVKLIHPGDHPSAERAMAQLARGERVTRFEDRLVRADGAERVIAWTAVPGEEVFYIIGRDVTAERESAVLQRRLFDVLDASPDFVGIADAGGRVFYVNATGRRMVGLDDLDEVRRSSVVDFFVPEERSLIEDTVIPTALREGRWEGRCHFRDFKTGKSTPVHYNVFVTRDASGEVIGLGTVTRDITQQLQQEQALQETEARLRQSQKMESVGQLTGGIAHDFNNLLGGIMGSMEMLKRRLAAGRYSEAGKYIASTMASAHRAAALTARLLAFGRRQSLDVKPADLNALVSSMSDLLRRTLGEHVDLKILLAPHLWSAMTDANQFENALLNLAINARDAMPSGGLLTVETNNTRLDENYTRGFEGLKPGEYVVLCVSDTGQGMPPEVIARAFEPFFTTKPIGQGTGLGLSMIYGFARQVGGHVRIYSEQGRGTTVKLYTPRHVGAEVGTSEAALEGEVPRARHGERVLVVEDEPAVRMLVMEILEDLGYEAVEAHDARAAVPVLEAEGRIDLLVTDVGLPGGMNGRQLAEVARQLRPGLKVLFITGYAEGASVRGGFLAPGMEMITKPFALDALAARIREMIERD</sequence>
<dbReference type="InterPro" id="IPR003594">
    <property type="entry name" value="HATPase_dom"/>
</dbReference>
<evidence type="ECO:0000256" key="1">
    <source>
        <dbReference type="ARBA" id="ARBA00000085"/>
    </source>
</evidence>
<evidence type="ECO:0000256" key="7">
    <source>
        <dbReference type="SAM" id="Coils"/>
    </source>
</evidence>
<dbReference type="Pfam" id="PF08447">
    <property type="entry name" value="PAS_3"/>
    <property type="match status" value="1"/>
</dbReference>
<dbReference type="InterPro" id="IPR000700">
    <property type="entry name" value="PAS-assoc_C"/>
</dbReference>
<evidence type="ECO:0000256" key="3">
    <source>
        <dbReference type="ARBA" id="ARBA00022553"/>
    </source>
</evidence>
<dbReference type="InterPro" id="IPR013655">
    <property type="entry name" value="PAS_fold_3"/>
</dbReference>
<evidence type="ECO:0000313" key="13">
    <source>
        <dbReference type="Proteomes" id="UP000217289"/>
    </source>
</evidence>
<evidence type="ECO:0000256" key="5">
    <source>
        <dbReference type="ARBA" id="ARBA00022777"/>
    </source>
</evidence>
<dbReference type="Pfam" id="PF00512">
    <property type="entry name" value="HisKA"/>
    <property type="match status" value="1"/>
</dbReference>
<dbReference type="SMART" id="SM00448">
    <property type="entry name" value="REC"/>
    <property type="match status" value="1"/>
</dbReference>
<evidence type="ECO:0000256" key="2">
    <source>
        <dbReference type="ARBA" id="ARBA00012438"/>
    </source>
</evidence>
<dbReference type="Gene3D" id="3.30.450.40">
    <property type="match status" value="1"/>
</dbReference>
<organism evidence="12 13">
    <name type="scientific">Melittangium boletus DSM 14713</name>
    <dbReference type="NCBI Taxonomy" id="1294270"/>
    <lineage>
        <taxon>Bacteria</taxon>
        <taxon>Pseudomonadati</taxon>
        <taxon>Myxococcota</taxon>
        <taxon>Myxococcia</taxon>
        <taxon>Myxococcales</taxon>
        <taxon>Cystobacterineae</taxon>
        <taxon>Archangiaceae</taxon>
        <taxon>Melittangium</taxon>
    </lineage>
</organism>
<dbReference type="Pfam" id="PF02518">
    <property type="entry name" value="HATPase_c"/>
    <property type="match status" value="1"/>
</dbReference>
<dbReference type="PROSITE" id="PS50110">
    <property type="entry name" value="RESPONSE_REGULATORY"/>
    <property type="match status" value="1"/>
</dbReference>
<dbReference type="SUPFAM" id="SSF55785">
    <property type="entry name" value="PYP-like sensor domain (PAS domain)"/>
    <property type="match status" value="6"/>
</dbReference>
<dbReference type="PROSITE" id="PS50109">
    <property type="entry name" value="HIS_KIN"/>
    <property type="match status" value="1"/>
</dbReference>
<feature type="domain" description="PAC" evidence="11">
    <location>
        <begin position="901"/>
        <end position="954"/>
    </location>
</feature>
<accession>A0A250IP15</accession>
<dbReference type="RefSeq" id="WP_095981044.1">
    <property type="nucleotide sequence ID" value="NZ_CP022163.1"/>
</dbReference>
<keyword evidence="4" id="KW-0808">Transferase</keyword>
<dbReference type="CDD" id="cd16919">
    <property type="entry name" value="HATPase_CckA-like"/>
    <property type="match status" value="1"/>
</dbReference>
<dbReference type="SMART" id="SM00388">
    <property type="entry name" value="HisKA"/>
    <property type="match status" value="1"/>
</dbReference>
<dbReference type="Pfam" id="PF01590">
    <property type="entry name" value="GAF"/>
    <property type="match status" value="1"/>
</dbReference>
<dbReference type="CDD" id="cd00130">
    <property type="entry name" value="PAS"/>
    <property type="match status" value="5"/>
</dbReference>
<feature type="domain" description="PAS" evidence="10">
    <location>
        <begin position="155"/>
        <end position="218"/>
    </location>
</feature>
<dbReference type="SUPFAM" id="SSF55781">
    <property type="entry name" value="GAF domain-like"/>
    <property type="match status" value="1"/>
</dbReference>
<dbReference type="CDD" id="cd00082">
    <property type="entry name" value="HisKA"/>
    <property type="match status" value="1"/>
</dbReference>
<feature type="domain" description="Histidine kinase" evidence="8">
    <location>
        <begin position="974"/>
        <end position="1199"/>
    </location>
</feature>
<feature type="modified residue" description="4-aspartylphosphate" evidence="6">
    <location>
        <position position="1272"/>
    </location>
</feature>
<dbReference type="InterPro" id="IPR004358">
    <property type="entry name" value="Sig_transdc_His_kin-like_C"/>
</dbReference>
<feature type="domain" description="Response regulatory" evidence="9">
    <location>
        <begin position="1222"/>
        <end position="1338"/>
    </location>
</feature>
<dbReference type="Proteomes" id="UP000217289">
    <property type="component" value="Chromosome"/>
</dbReference>
<dbReference type="SUPFAM" id="SSF52172">
    <property type="entry name" value="CheY-like"/>
    <property type="match status" value="1"/>
</dbReference>
<dbReference type="InterPro" id="IPR036890">
    <property type="entry name" value="HATPase_C_sf"/>
</dbReference>
<dbReference type="InterPro" id="IPR013767">
    <property type="entry name" value="PAS_fold"/>
</dbReference>
<evidence type="ECO:0000259" key="11">
    <source>
        <dbReference type="PROSITE" id="PS50113"/>
    </source>
</evidence>
<evidence type="ECO:0000259" key="9">
    <source>
        <dbReference type="PROSITE" id="PS50110"/>
    </source>
</evidence>
<dbReference type="InterPro" id="IPR011006">
    <property type="entry name" value="CheY-like_superfamily"/>
</dbReference>
<feature type="domain" description="PAS" evidence="10">
    <location>
        <begin position="31"/>
        <end position="104"/>
    </location>
</feature>
<dbReference type="InterPro" id="IPR001610">
    <property type="entry name" value="PAC"/>
</dbReference>
<dbReference type="Pfam" id="PF00989">
    <property type="entry name" value="PAS"/>
    <property type="match status" value="1"/>
</dbReference>
<dbReference type="Gene3D" id="3.30.565.10">
    <property type="entry name" value="Histidine kinase-like ATPase, C-terminal domain"/>
    <property type="match status" value="1"/>
</dbReference>
<dbReference type="InterPro" id="IPR029016">
    <property type="entry name" value="GAF-like_dom_sf"/>
</dbReference>
<name>A0A250IP15_9BACT</name>
<keyword evidence="3 6" id="KW-0597">Phosphoprotein</keyword>
<evidence type="ECO:0000256" key="4">
    <source>
        <dbReference type="ARBA" id="ARBA00022679"/>
    </source>
</evidence>
<dbReference type="InterPro" id="IPR013656">
    <property type="entry name" value="PAS_4"/>
</dbReference>
<dbReference type="PRINTS" id="PR00344">
    <property type="entry name" value="BCTRLSENSOR"/>
</dbReference>
<dbReference type="PROSITE" id="PS50113">
    <property type="entry name" value="PAC"/>
    <property type="match status" value="5"/>
</dbReference>
<dbReference type="KEGG" id="mbd:MEBOL_006410"/>
<dbReference type="InterPro" id="IPR000014">
    <property type="entry name" value="PAS"/>
</dbReference>
<feature type="domain" description="PAS" evidence="10">
    <location>
        <begin position="576"/>
        <end position="646"/>
    </location>
</feature>
<feature type="domain" description="PAC" evidence="11">
    <location>
        <begin position="358"/>
        <end position="411"/>
    </location>
</feature>
<dbReference type="InterPro" id="IPR005467">
    <property type="entry name" value="His_kinase_dom"/>
</dbReference>
<evidence type="ECO:0000256" key="6">
    <source>
        <dbReference type="PROSITE-ProRule" id="PRU00169"/>
    </source>
</evidence>
<reference evidence="12 13" key="1">
    <citation type="submission" date="2017-06" db="EMBL/GenBank/DDBJ databases">
        <authorList>
            <person name="Kim H.J."/>
            <person name="Triplett B.A."/>
        </authorList>
    </citation>
    <scope>NUCLEOTIDE SEQUENCE [LARGE SCALE GENOMIC DNA]</scope>
    <source>
        <strain evidence="12 13">DSM 14713</strain>
    </source>
</reference>
<evidence type="ECO:0000259" key="10">
    <source>
        <dbReference type="PROSITE" id="PS50112"/>
    </source>
</evidence>
<feature type="domain" description="PAC" evidence="11">
    <location>
        <begin position="646"/>
        <end position="699"/>
    </location>
</feature>
<dbReference type="SMART" id="SM00387">
    <property type="entry name" value="HATPase_c"/>
    <property type="match status" value="1"/>
</dbReference>
<dbReference type="InterPro" id="IPR052162">
    <property type="entry name" value="Sensor_kinase/Photoreceptor"/>
</dbReference>
<dbReference type="PROSITE" id="PS50112">
    <property type="entry name" value="PAS"/>
    <property type="match status" value="5"/>
</dbReference>
<dbReference type="Pfam" id="PF08448">
    <property type="entry name" value="PAS_4"/>
    <property type="match status" value="4"/>
</dbReference>
<dbReference type="SMART" id="SM00086">
    <property type="entry name" value="PAC"/>
    <property type="match status" value="6"/>
</dbReference>
<feature type="domain" description="PAC" evidence="11">
    <location>
        <begin position="228"/>
        <end position="281"/>
    </location>
</feature>
<dbReference type="InterPro" id="IPR003661">
    <property type="entry name" value="HisK_dim/P_dom"/>
</dbReference>
<dbReference type="InterPro" id="IPR003018">
    <property type="entry name" value="GAF"/>
</dbReference>
<dbReference type="SUPFAM" id="SSF47384">
    <property type="entry name" value="Homodimeric domain of signal transducing histidine kinase"/>
    <property type="match status" value="1"/>
</dbReference>
<dbReference type="OrthoDB" id="5341439at2"/>
<dbReference type="InterPro" id="IPR001789">
    <property type="entry name" value="Sig_transdc_resp-reg_receiver"/>
</dbReference>
<dbReference type="Gene3D" id="1.10.287.130">
    <property type="match status" value="1"/>
</dbReference>
<comment type="catalytic activity">
    <reaction evidence="1">
        <text>ATP + protein L-histidine = ADP + protein N-phospho-L-histidine.</text>
        <dbReference type="EC" id="2.7.13.3"/>
    </reaction>
</comment>
<feature type="domain" description="PAS" evidence="10">
    <location>
        <begin position="732"/>
        <end position="781"/>
    </location>
</feature>
<dbReference type="Gene3D" id="3.40.50.2300">
    <property type="match status" value="1"/>
</dbReference>
<dbReference type="SUPFAM" id="SSF55874">
    <property type="entry name" value="ATPase domain of HSP90 chaperone/DNA topoisomerase II/histidine kinase"/>
    <property type="match status" value="1"/>
</dbReference>
<keyword evidence="13" id="KW-1185">Reference proteome</keyword>
<keyword evidence="7" id="KW-0175">Coiled coil</keyword>
<dbReference type="GO" id="GO:0000155">
    <property type="term" value="F:phosphorelay sensor kinase activity"/>
    <property type="evidence" value="ECO:0007669"/>
    <property type="project" value="InterPro"/>
</dbReference>
<dbReference type="InterPro" id="IPR035965">
    <property type="entry name" value="PAS-like_dom_sf"/>
</dbReference>
<dbReference type="SMART" id="SM00065">
    <property type="entry name" value="GAF"/>
    <property type="match status" value="1"/>
</dbReference>
<dbReference type="NCBIfam" id="TIGR00229">
    <property type="entry name" value="sensory_box"/>
    <property type="match status" value="6"/>
</dbReference>
<dbReference type="EC" id="2.7.13.3" evidence="2"/>
<dbReference type="Gene3D" id="3.30.450.20">
    <property type="entry name" value="PAS domain"/>
    <property type="match status" value="6"/>
</dbReference>
<dbReference type="CDD" id="cd18161">
    <property type="entry name" value="REC_hyHK_blue-like"/>
    <property type="match status" value="1"/>
</dbReference>
<protein>
    <recommendedName>
        <fullName evidence="2">histidine kinase</fullName>
        <ecNumber evidence="2">2.7.13.3</ecNumber>
    </recommendedName>
</protein>
<feature type="domain" description="PAC" evidence="11">
    <location>
        <begin position="105"/>
        <end position="158"/>
    </location>
</feature>
<dbReference type="InterPro" id="IPR036097">
    <property type="entry name" value="HisK_dim/P_sf"/>
</dbReference>
<gene>
    <name evidence="12" type="ORF">MEBOL_006410</name>
</gene>
<dbReference type="PANTHER" id="PTHR43304">
    <property type="entry name" value="PHYTOCHROME-LIKE PROTEIN CPH1"/>
    <property type="match status" value="1"/>
</dbReference>
<evidence type="ECO:0000259" key="8">
    <source>
        <dbReference type="PROSITE" id="PS50109"/>
    </source>
</evidence>
<evidence type="ECO:0000313" key="12">
    <source>
        <dbReference type="EMBL" id="ATB32921.1"/>
    </source>
</evidence>
<dbReference type="SMART" id="SM00091">
    <property type="entry name" value="PAS"/>
    <property type="match status" value="6"/>
</dbReference>
<dbReference type="EMBL" id="CP022163">
    <property type="protein sequence ID" value="ATB32921.1"/>
    <property type="molecule type" value="Genomic_DNA"/>
</dbReference>
<dbReference type="Gene3D" id="2.10.70.100">
    <property type="match status" value="1"/>
</dbReference>
<feature type="coiled-coil region" evidence="7">
    <location>
        <begin position="690"/>
        <end position="717"/>
    </location>
</feature>
<proteinExistence type="predicted"/>